<evidence type="ECO:0000259" key="2">
    <source>
        <dbReference type="PROSITE" id="PS50110"/>
    </source>
</evidence>
<dbReference type="STRING" id="320771.Cflav_PD5779"/>
<evidence type="ECO:0000313" key="3">
    <source>
        <dbReference type="EMBL" id="EEF63144.1"/>
    </source>
</evidence>
<dbReference type="Gene3D" id="3.40.50.2300">
    <property type="match status" value="1"/>
</dbReference>
<evidence type="ECO:0000313" key="4">
    <source>
        <dbReference type="Proteomes" id="UP000003688"/>
    </source>
</evidence>
<organism evidence="3 4">
    <name type="scientific">Pedosphaera parvula (strain Ellin514)</name>
    <dbReference type="NCBI Taxonomy" id="320771"/>
    <lineage>
        <taxon>Bacteria</taxon>
        <taxon>Pseudomonadati</taxon>
        <taxon>Verrucomicrobiota</taxon>
        <taxon>Pedosphaerae</taxon>
        <taxon>Pedosphaerales</taxon>
        <taxon>Pedosphaeraceae</taxon>
        <taxon>Pedosphaera</taxon>
    </lineage>
</organism>
<keyword evidence="4" id="KW-1185">Reference proteome</keyword>
<dbReference type="InterPro" id="IPR001789">
    <property type="entry name" value="Sig_transdc_resp-reg_receiver"/>
</dbReference>
<dbReference type="SUPFAM" id="SSF52172">
    <property type="entry name" value="CheY-like"/>
    <property type="match status" value="1"/>
</dbReference>
<accession>B9XAV9</accession>
<reference evidence="3 4" key="1">
    <citation type="journal article" date="2011" name="J. Bacteriol.">
        <title>Genome sequence of 'Pedosphaera parvula' Ellin514, an aerobic Verrucomicrobial isolate from pasture soil.</title>
        <authorList>
            <person name="Kant R."/>
            <person name="van Passel M.W."/>
            <person name="Sangwan P."/>
            <person name="Palva A."/>
            <person name="Lucas S."/>
            <person name="Copeland A."/>
            <person name="Lapidus A."/>
            <person name="Glavina Del Rio T."/>
            <person name="Dalin E."/>
            <person name="Tice H."/>
            <person name="Bruce D."/>
            <person name="Goodwin L."/>
            <person name="Pitluck S."/>
            <person name="Chertkov O."/>
            <person name="Larimer F.W."/>
            <person name="Land M.L."/>
            <person name="Hauser L."/>
            <person name="Brettin T.S."/>
            <person name="Detter J.C."/>
            <person name="Han S."/>
            <person name="de Vos W.M."/>
            <person name="Janssen P.H."/>
            <person name="Smidt H."/>
        </authorList>
    </citation>
    <scope>NUCLEOTIDE SEQUENCE [LARGE SCALE GENOMIC DNA]</scope>
    <source>
        <strain evidence="3 4">Ellin514</strain>
    </source>
</reference>
<dbReference type="Proteomes" id="UP000003688">
    <property type="component" value="Unassembled WGS sequence"/>
</dbReference>
<comment type="caution">
    <text evidence="3">The sequence shown here is derived from an EMBL/GenBank/DDBJ whole genome shotgun (WGS) entry which is preliminary data.</text>
</comment>
<dbReference type="PROSITE" id="PS50110">
    <property type="entry name" value="RESPONSE_REGULATORY"/>
    <property type="match status" value="1"/>
</dbReference>
<dbReference type="InterPro" id="IPR011006">
    <property type="entry name" value="CheY-like_superfamily"/>
</dbReference>
<feature type="modified residue" description="4-aspartylphosphate" evidence="1">
    <location>
        <position position="70"/>
    </location>
</feature>
<dbReference type="EMBL" id="ABOX02000002">
    <property type="protein sequence ID" value="EEF63144.1"/>
    <property type="molecule type" value="Genomic_DNA"/>
</dbReference>
<sequence>MNHTEKPYHVLIADDADQECCMLKTAIHQYSKWRLVGEVHSNDALMAYLQGEIPYHNRSQHLLPDLLLMDAILPGGQAPGVLNWVRNHPEMTMQVIVLGGVFMSDYCNHLIQLGAQAWVRKIENPDLLACLINNIATQLH</sequence>
<gene>
    <name evidence="3" type="ORF">Cflav_PD5779</name>
</gene>
<dbReference type="AlphaFoldDB" id="B9XAV9"/>
<keyword evidence="1" id="KW-0597">Phosphoprotein</keyword>
<evidence type="ECO:0000256" key="1">
    <source>
        <dbReference type="PROSITE-ProRule" id="PRU00169"/>
    </source>
</evidence>
<protein>
    <submittedName>
        <fullName evidence="3">Response regulator receiver protein</fullName>
    </submittedName>
</protein>
<feature type="domain" description="Response regulatory" evidence="2">
    <location>
        <begin position="9"/>
        <end position="136"/>
    </location>
</feature>
<name>B9XAV9_PEDPL</name>
<proteinExistence type="predicted"/>
<dbReference type="GO" id="GO:0000160">
    <property type="term" value="P:phosphorelay signal transduction system"/>
    <property type="evidence" value="ECO:0007669"/>
    <property type="project" value="InterPro"/>
</dbReference>